<feature type="domain" description="TRAP C4-dicarboxylate transport system permease DctM subunit" evidence="8">
    <location>
        <begin position="11"/>
        <end position="421"/>
    </location>
</feature>
<feature type="transmembrane region" description="Helical" evidence="7">
    <location>
        <begin position="140"/>
        <end position="167"/>
    </location>
</feature>
<dbReference type="PANTHER" id="PTHR33362">
    <property type="entry name" value="SIALIC ACID TRAP TRANSPORTER PERMEASE PROTEIN SIAT-RELATED"/>
    <property type="match status" value="1"/>
</dbReference>
<dbReference type="GO" id="GO:0005886">
    <property type="term" value="C:plasma membrane"/>
    <property type="evidence" value="ECO:0007669"/>
    <property type="project" value="UniProtKB-SubCell"/>
</dbReference>
<comment type="caution">
    <text evidence="9">The sequence shown here is derived from an EMBL/GenBank/DDBJ whole genome shotgun (WGS) entry which is preliminary data.</text>
</comment>
<evidence type="ECO:0000256" key="3">
    <source>
        <dbReference type="ARBA" id="ARBA00022519"/>
    </source>
</evidence>
<dbReference type="AlphaFoldDB" id="A0A371JP95"/>
<evidence type="ECO:0000256" key="7">
    <source>
        <dbReference type="SAM" id="Phobius"/>
    </source>
</evidence>
<evidence type="ECO:0000259" key="8">
    <source>
        <dbReference type="Pfam" id="PF06808"/>
    </source>
</evidence>
<evidence type="ECO:0000256" key="4">
    <source>
        <dbReference type="ARBA" id="ARBA00022692"/>
    </source>
</evidence>
<keyword evidence="6 7" id="KW-0472">Membrane</keyword>
<feature type="transmembrane region" description="Helical" evidence="7">
    <location>
        <begin position="219"/>
        <end position="240"/>
    </location>
</feature>
<evidence type="ECO:0000313" key="10">
    <source>
        <dbReference type="Proteomes" id="UP000261828"/>
    </source>
</evidence>
<feature type="transmembrane region" description="Helical" evidence="7">
    <location>
        <begin position="363"/>
        <end position="389"/>
    </location>
</feature>
<dbReference type="OrthoDB" id="9785600at2"/>
<keyword evidence="3" id="KW-0997">Cell inner membrane</keyword>
<evidence type="ECO:0000256" key="5">
    <source>
        <dbReference type="ARBA" id="ARBA00022989"/>
    </source>
</evidence>
<sequence length="431" mass="45306">MEYVPILVLILSFVGLLAIGTPVAWSIAISSLLTMLVSVPAFPAFTTVSQRMATGLDSFALLAIPFFILSGELMNKGGIAHRLIAFAKTLVGAFPGGLALINVISAMLMGAIAGSAMASASAMGSILGPEMEKEGYDREFGAAVNITSATTGLIIPPSNILIVYSLASGGASIAALFLAGYIPGILTGLFLMIVASFWAKKKGYNVGERSSLKAIAKTFVDAVPSLFLLVLVIGGIVAGIFTATEASAIAVLYSLVLGFIYKEISFKKLPEILLSSSATTAIVMLLIGASMSMSWVLSFENIPQDISTGLLGITDNKIMILLIINVILLLVGIFMDMTPAVLIFTPIFLPVVTKLGLDPVHFGIIMILNLCIGLCTPPVGSVLFVGVGIAKTTIEKVVRPLVPLFVAMVVALFIVTYLPQLSLWLPSLFDL</sequence>
<dbReference type="RefSeq" id="WP_116183915.1">
    <property type="nucleotide sequence ID" value="NZ_QTJX01000002.1"/>
</dbReference>
<proteinExistence type="predicted"/>
<feature type="transmembrane region" description="Helical" evidence="7">
    <location>
        <begin position="173"/>
        <end position="198"/>
    </location>
</feature>
<accession>A0A371JP95</accession>
<dbReference type="PIRSF" id="PIRSF006066">
    <property type="entry name" value="HI0050"/>
    <property type="match status" value="1"/>
</dbReference>
<dbReference type="InterPro" id="IPR010656">
    <property type="entry name" value="DctM"/>
</dbReference>
<organism evidence="9 10">
    <name type="scientific">Flagellimonas nanhaiensis</name>
    <dbReference type="NCBI Taxonomy" id="2292706"/>
    <lineage>
        <taxon>Bacteria</taxon>
        <taxon>Pseudomonadati</taxon>
        <taxon>Bacteroidota</taxon>
        <taxon>Flavobacteriia</taxon>
        <taxon>Flavobacteriales</taxon>
        <taxon>Flavobacteriaceae</taxon>
        <taxon>Flagellimonas</taxon>
    </lineage>
</organism>
<dbReference type="NCBIfam" id="TIGR00786">
    <property type="entry name" value="dctM"/>
    <property type="match status" value="1"/>
</dbReference>
<comment type="subcellular location">
    <subcellularLocation>
        <location evidence="1">Cell inner membrane</location>
        <topology evidence="1">Multi-pass membrane protein</topology>
    </subcellularLocation>
</comment>
<feature type="transmembrane region" description="Helical" evidence="7">
    <location>
        <begin position="401"/>
        <end position="425"/>
    </location>
</feature>
<dbReference type="InterPro" id="IPR004681">
    <property type="entry name" value="TRAP_DctM"/>
</dbReference>
<name>A0A371JP95_9FLAO</name>
<dbReference type="Proteomes" id="UP000261828">
    <property type="component" value="Unassembled WGS sequence"/>
</dbReference>
<keyword evidence="5 7" id="KW-1133">Transmembrane helix</keyword>
<gene>
    <name evidence="9" type="ORF">DX873_07845</name>
</gene>
<feature type="transmembrane region" description="Helical" evidence="7">
    <location>
        <begin position="273"/>
        <end position="298"/>
    </location>
</feature>
<dbReference type="GO" id="GO:0022857">
    <property type="term" value="F:transmembrane transporter activity"/>
    <property type="evidence" value="ECO:0007669"/>
    <property type="project" value="TreeGrafter"/>
</dbReference>
<protein>
    <submittedName>
        <fullName evidence="9">TRAP transporter large permease</fullName>
    </submittedName>
</protein>
<dbReference type="EMBL" id="QTJX01000002">
    <property type="protein sequence ID" value="RDY59301.1"/>
    <property type="molecule type" value="Genomic_DNA"/>
</dbReference>
<feature type="transmembrane region" description="Helical" evidence="7">
    <location>
        <begin position="318"/>
        <end position="335"/>
    </location>
</feature>
<feature type="transmembrane region" description="Helical" evidence="7">
    <location>
        <begin position="50"/>
        <end position="71"/>
    </location>
</feature>
<keyword evidence="10" id="KW-1185">Reference proteome</keyword>
<evidence type="ECO:0000313" key="9">
    <source>
        <dbReference type="EMBL" id="RDY59301.1"/>
    </source>
</evidence>
<feature type="transmembrane region" description="Helical" evidence="7">
    <location>
        <begin position="83"/>
        <end position="101"/>
    </location>
</feature>
<evidence type="ECO:0000256" key="2">
    <source>
        <dbReference type="ARBA" id="ARBA00022475"/>
    </source>
</evidence>
<keyword evidence="2" id="KW-1003">Cell membrane</keyword>
<dbReference type="PANTHER" id="PTHR33362:SF2">
    <property type="entry name" value="TRAP TRANSPORTER LARGE PERMEASE PROTEIN"/>
    <property type="match status" value="1"/>
</dbReference>
<evidence type="ECO:0000256" key="6">
    <source>
        <dbReference type="ARBA" id="ARBA00023136"/>
    </source>
</evidence>
<reference evidence="9 10" key="1">
    <citation type="submission" date="2018-08" db="EMBL/GenBank/DDBJ databases">
        <title>Muricauda nanhaiensis sp. nov., isolated from seawater of the South China Sea.</title>
        <authorList>
            <person name="Dang Y."/>
        </authorList>
    </citation>
    <scope>NUCLEOTIDE SEQUENCE [LARGE SCALE GENOMIC DNA]</scope>
    <source>
        <strain evidence="9 10">SM1704</strain>
    </source>
</reference>
<dbReference type="Pfam" id="PF06808">
    <property type="entry name" value="DctM"/>
    <property type="match status" value="1"/>
</dbReference>
<feature type="transmembrane region" description="Helical" evidence="7">
    <location>
        <begin position="107"/>
        <end position="128"/>
    </location>
</feature>
<evidence type="ECO:0000256" key="1">
    <source>
        <dbReference type="ARBA" id="ARBA00004429"/>
    </source>
</evidence>
<keyword evidence="4 7" id="KW-0812">Transmembrane</keyword>